<dbReference type="RefSeq" id="WP_059138455.1">
    <property type="nucleotide sequence ID" value="NZ_LMBR01000044.1"/>
</dbReference>
<name>A0A101JSA7_CHLLI</name>
<dbReference type="Pfam" id="PF09012">
    <property type="entry name" value="FeoC"/>
    <property type="match status" value="1"/>
</dbReference>
<dbReference type="InterPro" id="IPR015102">
    <property type="entry name" value="Tscrpt_reg_HTH_FeoC"/>
</dbReference>
<keyword evidence="3" id="KW-1185">Reference proteome</keyword>
<dbReference type="OrthoDB" id="467062at2"/>
<accession>A0A101JSA7</accession>
<dbReference type="Gene3D" id="1.10.10.10">
    <property type="entry name" value="Winged helix-like DNA-binding domain superfamily/Winged helix DNA-binding domain"/>
    <property type="match status" value="1"/>
</dbReference>
<evidence type="ECO:0000313" key="2">
    <source>
        <dbReference type="EMBL" id="KUL31788.1"/>
    </source>
</evidence>
<reference evidence="2 3" key="1">
    <citation type="submission" date="2015-10" db="EMBL/GenBank/DDBJ databases">
        <title>Draft Genome Sequence of Chlorobium limicola strain Frasassi Growing under Artificial Lighting in the Frasassi Cave System.</title>
        <authorList>
            <person name="Mansor M."/>
            <person name="Macalady J."/>
        </authorList>
    </citation>
    <scope>NUCLEOTIDE SEQUENCE [LARGE SCALE GENOMIC DNA]</scope>
    <source>
        <strain evidence="2 3">Frasassi</strain>
    </source>
</reference>
<dbReference type="InterPro" id="IPR036390">
    <property type="entry name" value="WH_DNA-bd_sf"/>
</dbReference>
<dbReference type="SUPFAM" id="SSF46785">
    <property type="entry name" value="Winged helix' DNA-binding domain"/>
    <property type="match status" value="1"/>
</dbReference>
<sequence>MTLTDLKGFLTERNRVSVGEIAGHFNTDKGTVESMLDHWVRKGKVEKKAGDAFSSNCCGKCGGHHVTWYRWIDD</sequence>
<organism evidence="2 3">
    <name type="scientific">Chlorobium limicola</name>
    <dbReference type="NCBI Taxonomy" id="1092"/>
    <lineage>
        <taxon>Bacteria</taxon>
        <taxon>Pseudomonadati</taxon>
        <taxon>Chlorobiota</taxon>
        <taxon>Chlorobiia</taxon>
        <taxon>Chlorobiales</taxon>
        <taxon>Chlorobiaceae</taxon>
        <taxon>Chlorobium/Pelodictyon group</taxon>
        <taxon>Chlorobium</taxon>
    </lineage>
</organism>
<feature type="domain" description="Transcriptional regulator HTH-type FeoC" evidence="1">
    <location>
        <begin position="2"/>
        <end position="70"/>
    </location>
</feature>
<dbReference type="EMBL" id="LMBR01000044">
    <property type="protein sequence ID" value="KUL31788.1"/>
    <property type="molecule type" value="Genomic_DNA"/>
</dbReference>
<dbReference type="InterPro" id="IPR036388">
    <property type="entry name" value="WH-like_DNA-bd_sf"/>
</dbReference>
<dbReference type="AlphaFoldDB" id="A0A101JSA7"/>
<proteinExistence type="predicted"/>
<evidence type="ECO:0000259" key="1">
    <source>
        <dbReference type="Pfam" id="PF09012"/>
    </source>
</evidence>
<gene>
    <name evidence="2" type="ORF">ASB62_02370</name>
</gene>
<comment type="caution">
    <text evidence="2">The sequence shown here is derived from an EMBL/GenBank/DDBJ whole genome shotgun (WGS) entry which is preliminary data.</text>
</comment>
<dbReference type="Proteomes" id="UP000053937">
    <property type="component" value="Unassembled WGS sequence"/>
</dbReference>
<evidence type="ECO:0000313" key="3">
    <source>
        <dbReference type="Proteomes" id="UP000053937"/>
    </source>
</evidence>
<protein>
    <recommendedName>
        <fullName evidence="1">Transcriptional regulator HTH-type FeoC domain-containing protein</fullName>
    </recommendedName>
</protein>